<keyword evidence="1" id="KW-0472">Membrane</keyword>
<proteinExistence type="predicted"/>
<evidence type="ECO:0000313" key="2">
    <source>
        <dbReference type="EMBL" id="KAF5814517.1"/>
    </source>
</evidence>
<reference evidence="2" key="1">
    <citation type="journal article" date="2017" name="Nature">
        <title>The sunflower genome provides insights into oil metabolism, flowering and Asterid evolution.</title>
        <authorList>
            <person name="Badouin H."/>
            <person name="Gouzy J."/>
            <person name="Grassa C.J."/>
            <person name="Murat F."/>
            <person name="Staton S.E."/>
            <person name="Cottret L."/>
            <person name="Lelandais-Briere C."/>
            <person name="Owens G.L."/>
            <person name="Carrere S."/>
            <person name="Mayjonade B."/>
            <person name="Legrand L."/>
            <person name="Gill N."/>
            <person name="Kane N.C."/>
            <person name="Bowers J.E."/>
            <person name="Hubner S."/>
            <person name="Bellec A."/>
            <person name="Berard A."/>
            <person name="Berges H."/>
            <person name="Blanchet N."/>
            <person name="Boniface M.C."/>
            <person name="Brunel D."/>
            <person name="Catrice O."/>
            <person name="Chaidir N."/>
            <person name="Claudel C."/>
            <person name="Donnadieu C."/>
            <person name="Faraut T."/>
            <person name="Fievet G."/>
            <person name="Helmstetter N."/>
            <person name="King M."/>
            <person name="Knapp S.J."/>
            <person name="Lai Z."/>
            <person name="Le Paslier M.C."/>
            <person name="Lippi Y."/>
            <person name="Lorenzon L."/>
            <person name="Mandel J.R."/>
            <person name="Marage G."/>
            <person name="Marchand G."/>
            <person name="Marquand E."/>
            <person name="Bret-Mestries E."/>
            <person name="Morien E."/>
            <person name="Nambeesan S."/>
            <person name="Nguyen T."/>
            <person name="Pegot-Espagnet P."/>
            <person name="Pouilly N."/>
            <person name="Raftis F."/>
            <person name="Sallet E."/>
            <person name="Schiex T."/>
            <person name="Thomas J."/>
            <person name="Vandecasteele C."/>
            <person name="Vares D."/>
            <person name="Vear F."/>
            <person name="Vautrin S."/>
            <person name="Crespi M."/>
            <person name="Mangin B."/>
            <person name="Burke J.M."/>
            <person name="Salse J."/>
            <person name="Munos S."/>
            <person name="Vincourt P."/>
            <person name="Rieseberg L.H."/>
            <person name="Langlade N.B."/>
        </authorList>
    </citation>
    <scope>NUCLEOTIDE SEQUENCE</scope>
    <source>
        <tissue evidence="2">Leaves</tissue>
    </source>
</reference>
<dbReference type="EMBL" id="MNCJ02000318">
    <property type="protein sequence ID" value="KAF5814517.1"/>
    <property type="molecule type" value="Genomic_DNA"/>
</dbReference>
<evidence type="ECO:0000313" key="3">
    <source>
        <dbReference type="Proteomes" id="UP000215914"/>
    </source>
</evidence>
<feature type="transmembrane region" description="Helical" evidence="1">
    <location>
        <begin position="41"/>
        <end position="58"/>
    </location>
</feature>
<keyword evidence="1" id="KW-0812">Transmembrane</keyword>
<reference evidence="2" key="2">
    <citation type="submission" date="2020-06" db="EMBL/GenBank/DDBJ databases">
        <title>Helianthus annuus Genome sequencing and assembly Release 2.</title>
        <authorList>
            <person name="Gouzy J."/>
            <person name="Langlade N."/>
            <person name="Munos S."/>
        </authorList>
    </citation>
    <scope>NUCLEOTIDE SEQUENCE</scope>
    <source>
        <tissue evidence="2">Leaves</tissue>
    </source>
</reference>
<accession>A0A9K3JGH6</accession>
<dbReference type="Gramene" id="mRNA:HanXRQr2_Chr03g0111981">
    <property type="protein sequence ID" value="CDS:HanXRQr2_Chr03g0111981.1"/>
    <property type="gene ID" value="HanXRQr2_Chr03g0111981"/>
</dbReference>
<gene>
    <name evidence="2" type="ORF">HanXRQr2_Chr03g0111981</name>
</gene>
<keyword evidence="3" id="KW-1185">Reference proteome</keyword>
<sequence length="148" mass="17167">MYWLGDGQVYGFDLNTETFELFPSPWGDYRKFKLGVLKGRLSLIILVYFGLEVWVMYGKSWYAERTIRENILGYGSYPVCLIDGLKGTGILIVHDEATNELLAYCLTTNATLSLNCQSDSFMIITYRPSFVKLHNFQRAITKQHYYLF</sequence>
<evidence type="ECO:0000256" key="1">
    <source>
        <dbReference type="SAM" id="Phobius"/>
    </source>
</evidence>
<name>A0A9K3JGH6_HELAN</name>
<organism evidence="2 3">
    <name type="scientific">Helianthus annuus</name>
    <name type="common">Common sunflower</name>
    <dbReference type="NCBI Taxonomy" id="4232"/>
    <lineage>
        <taxon>Eukaryota</taxon>
        <taxon>Viridiplantae</taxon>
        <taxon>Streptophyta</taxon>
        <taxon>Embryophyta</taxon>
        <taxon>Tracheophyta</taxon>
        <taxon>Spermatophyta</taxon>
        <taxon>Magnoliopsida</taxon>
        <taxon>eudicotyledons</taxon>
        <taxon>Gunneridae</taxon>
        <taxon>Pentapetalae</taxon>
        <taxon>asterids</taxon>
        <taxon>campanulids</taxon>
        <taxon>Asterales</taxon>
        <taxon>Asteraceae</taxon>
        <taxon>Asteroideae</taxon>
        <taxon>Heliantheae alliance</taxon>
        <taxon>Heliantheae</taxon>
        <taxon>Helianthus</taxon>
    </lineage>
</organism>
<protein>
    <submittedName>
        <fullName evidence="2">Uncharacterized protein</fullName>
    </submittedName>
</protein>
<comment type="caution">
    <text evidence="2">The sequence shown here is derived from an EMBL/GenBank/DDBJ whole genome shotgun (WGS) entry which is preliminary data.</text>
</comment>
<dbReference type="Proteomes" id="UP000215914">
    <property type="component" value="Unassembled WGS sequence"/>
</dbReference>
<dbReference type="AlphaFoldDB" id="A0A9K3JGH6"/>
<keyword evidence="1" id="KW-1133">Transmembrane helix</keyword>